<dbReference type="SUPFAM" id="SSF52540">
    <property type="entry name" value="P-loop containing nucleoside triphosphate hydrolases"/>
    <property type="match status" value="1"/>
</dbReference>
<dbReference type="GO" id="GO:0016887">
    <property type="term" value="F:ATP hydrolysis activity"/>
    <property type="evidence" value="ECO:0007669"/>
    <property type="project" value="InterPro"/>
</dbReference>
<dbReference type="SMART" id="SM00382">
    <property type="entry name" value="AAA"/>
    <property type="match status" value="1"/>
</dbReference>
<dbReference type="KEGG" id="tpi:TREPR_1530"/>
<dbReference type="InterPro" id="IPR050319">
    <property type="entry name" value="ABC_transp_ATP-bind"/>
</dbReference>
<dbReference type="InterPro" id="IPR017871">
    <property type="entry name" value="ABC_transporter-like_CS"/>
</dbReference>
<dbReference type="GO" id="GO:0015833">
    <property type="term" value="P:peptide transport"/>
    <property type="evidence" value="ECO:0007669"/>
    <property type="project" value="InterPro"/>
</dbReference>
<dbReference type="InterPro" id="IPR013563">
    <property type="entry name" value="Oligopep_ABC_C"/>
</dbReference>
<reference evidence="6" key="1">
    <citation type="submission" date="2009-12" db="EMBL/GenBank/DDBJ databases">
        <title>Complete sequence of Treponema primitia strain ZAS-2.</title>
        <authorList>
            <person name="Tetu S.G."/>
            <person name="Matson E."/>
            <person name="Ren Q."/>
            <person name="Seshadri R."/>
            <person name="Elbourne L."/>
            <person name="Hassan K.A."/>
            <person name="Durkin A."/>
            <person name="Radune D."/>
            <person name="Mohamoud Y."/>
            <person name="Shay R."/>
            <person name="Jin S."/>
            <person name="Zhang X."/>
            <person name="Lucey K."/>
            <person name="Ballor N.R."/>
            <person name="Ottesen E."/>
            <person name="Rosenthal R."/>
            <person name="Allen A."/>
            <person name="Leadbetter J.R."/>
            <person name="Paulsen I.T."/>
        </authorList>
    </citation>
    <scope>NUCLEOTIDE SEQUENCE [LARGE SCALE GENOMIC DNA]</scope>
    <source>
        <strain evidence="6">ATCC BAA-887 / DSM 12427 / ZAS-2</strain>
    </source>
</reference>
<keyword evidence="1" id="KW-0813">Transport</keyword>
<dbReference type="InterPro" id="IPR027417">
    <property type="entry name" value="P-loop_NTPase"/>
</dbReference>
<dbReference type="NCBIfam" id="TIGR01727">
    <property type="entry name" value="oligo_HPY"/>
    <property type="match status" value="1"/>
</dbReference>
<dbReference type="OrthoDB" id="337094at2"/>
<dbReference type="RefSeq" id="WP_015708578.1">
    <property type="nucleotide sequence ID" value="NC_015578.1"/>
</dbReference>
<dbReference type="eggNOG" id="COG4608">
    <property type="taxonomic scope" value="Bacteria"/>
</dbReference>
<sequence>MALISVTNLRKRFNLEAGFFARFGRFVYAVNGVSFTIGQNETYGLVGESGCGKTTTARLLVRMYESDEGTISFQDTIDVGSLKGSSLKKYREQVKYVFQDPARSLNPRMSIYKVLTAGYRHSTRWPGEKQAREEAEAILEEVGLGAADLERRPAEFSGGQRQRISIARGLLPQPDLLICDEVVSALDVSIQGQILNLLIDLRQRHNLSFLFIAHDLKVASYFCDRIGVMYRGELMEEAPAADLFRNCLHPYTKLLFSSAGSLNSNPTGPTTAREPLRLSGELQTPVTELTGCAFAERCPLAEERCRREHPEMRETGWMGQKVRCFIL</sequence>
<dbReference type="GO" id="GO:0055085">
    <property type="term" value="P:transmembrane transport"/>
    <property type="evidence" value="ECO:0007669"/>
    <property type="project" value="UniProtKB-ARBA"/>
</dbReference>
<dbReference type="InterPro" id="IPR003439">
    <property type="entry name" value="ABC_transporter-like_ATP-bd"/>
</dbReference>
<dbReference type="PANTHER" id="PTHR43776">
    <property type="entry name" value="TRANSPORT ATP-BINDING PROTEIN"/>
    <property type="match status" value="1"/>
</dbReference>
<evidence type="ECO:0000256" key="1">
    <source>
        <dbReference type="ARBA" id="ARBA00022448"/>
    </source>
</evidence>
<accession>F5YPG9</accession>
<dbReference type="PANTHER" id="PTHR43776:SF8">
    <property type="entry name" value="ABC TRANSPORTER, ATP-BINDING PROTEIN"/>
    <property type="match status" value="1"/>
</dbReference>
<name>F5YPG9_TREPZ</name>
<dbReference type="Proteomes" id="UP000009223">
    <property type="component" value="Chromosome"/>
</dbReference>
<proteinExistence type="predicted"/>
<dbReference type="STRING" id="545694.TREPR_1530"/>
<keyword evidence="2" id="KW-0547">Nucleotide-binding</keyword>
<evidence type="ECO:0000259" key="4">
    <source>
        <dbReference type="PROSITE" id="PS50893"/>
    </source>
</evidence>
<dbReference type="Pfam" id="PF00005">
    <property type="entry name" value="ABC_tran"/>
    <property type="match status" value="1"/>
</dbReference>
<feature type="domain" description="ABC transporter" evidence="4">
    <location>
        <begin position="4"/>
        <end position="256"/>
    </location>
</feature>
<keyword evidence="6" id="KW-1185">Reference proteome</keyword>
<dbReference type="Pfam" id="PF08352">
    <property type="entry name" value="oligo_HPY"/>
    <property type="match status" value="1"/>
</dbReference>
<evidence type="ECO:0000256" key="2">
    <source>
        <dbReference type="ARBA" id="ARBA00022741"/>
    </source>
</evidence>
<dbReference type="CDD" id="cd03257">
    <property type="entry name" value="ABC_NikE_OppD_transporters"/>
    <property type="match status" value="1"/>
</dbReference>
<evidence type="ECO:0000313" key="5">
    <source>
        <dbReference type="EMBL" id="AEF83643.1"/>
    </source>
</evidence>
<protein>
    <submittedName>
        <fullName evidence="5">Oligopeptide transport ATP-binding protein AppF</fullName>
    </submittedName>
</protein>
<keyword evidence="3 5" id="KW-0067">ATP-binding</keyword>
<reference evidence="5 6" key="2">
    <citation type="journal article" date="2011" name="ISME J.">
        <title>RNA-seq reveals cooperative metabolic interactions between two termite-gut spirochete species in co-culture.</title>
        <authorList>
            <person name="Rosenthal A.Z."/>
            <person name="Matson E.G."/>
            <person name="Eldar A."/>
            <person name="Leadbetter J.R."/>
        </authorList>
    </citation>
    <scope>NUCLEOTIDE SEQUENCE [LARGE SCALE GENOMIC DNA]</scope>
    <source>
        <strain evidence="6">ATCC BAA-887 / DSM 12427 / ZAS-2</strain>
    </source>
</reference>
<dbReference type="PROSITE" id="PS00211">
    <property type="entry name" value="ABC_TRANSPORTER_1"/>
    <property type="match status" value="1"/>
</dbReference>
<dbReference type="PROSITE" id="PS50893">
    <property type="entry name" value="ABC_TRANSPORTER_2"/>
    <property type="match status" value="1"/>
</dbReference>
<dbReference type="HOGENOM" id="CLU_000604_1_23_12"/>
<evidence type="ECO:0000256" key="3">
    <source>
        <dbReference type="ARBA" id="ARBA00022840"/>
    </source>
</evidence>
<evidence type="ECO:0000313" key="6">
    <source>
        <dbReference type="Proteomes" id="UP000009223"/>
    </source>
</evidence>
<dbReference type="AlphaFoldDB" id="F5YPG9"/>
<dbReference type="EMBL" id="CP001843">
    <property type="protein sequence ID" value="AEF83643.1"/>
    <property type="molecule type" value="Genomic_DNA"/>
</dbReference>
<dbReference type="Gene3D" id="3.40.50.300">
    <property type="entry name" value="P-loop containing nucleotide triphosphate hydrolases"/>
    <property type="match status" value="1"/>
</dbReference>
<gene>
    <name evidence="5" type="ordered locus">TREPR_1530</name>
</gene>
<dbReference type="InterPro" id="IPR003593">
    <property type="entry name" value="AAA+_ATPase"/>
</dbReference>
<organism evidence="5 6">
    <name type="scientific">Treponema primitia (strain ATCC BAA-887 / DSM 12427 / ZAS-2)</name>
    <dbReference type="NCBI Taxonomy" id="545694"/>
    <lineage>
        <taxon>Bacteria</taxon>
        <taxon>Pseudomonadati</taxon>
        <taxon>Spirochaetota</taxon>
        <taxon>Spirochaetia</taxon>
        <taxon>Spirochaetales</taxon>
        <taxon>Treponemataceae</taxon>
        <taxon>Treponema</taxon>
    </lineage>
</organism>
<dbReference type="GO" id="GO:0005524">
    <property type="term" value="F:ATP binding"/>
    <property type="evidence" value="ECO:0007669"/>
    <property type="project" value="UniProtKB-KW"/>
</dbReference>